<gene>
    <name evidence="2" type="ORF">Egran_03142</name>
</gene>
<evidence type="ECO:0000256" key="1">
    <source>
        <dbReference type="SAM" id="MobiDB-lite"/>
    </source>
</evidence>
<dbReference type="OrthoDB" id="4227485at2759"/>
<feature type="compositionally biased region" description="Basic and acidic residues" evidence="1">
    <location>
        <begin position="603"/>
        <end position="612"/>
    </location>
</feature>
<protein>
    <submittedName>
        <fullName evidence="2">Uncharacterized protein</fullName>
    </submittedName>
</protein>
<reference evidence="2 3" key="1">
    <citation type="journal article" date="2015" name="Environ. Microbiol.">
        <title>Metagenome sequence of Elaphomyces granulatus from sporocarp tissue reveals Ascomycota ectomycorrhizal fingerprints of genome expansion and a Proteobacteria-rich microbiome.</title>
        <authorList>
            <person name="Quandt C.A."/>
            <person name="Kohler A."/>
            <person name="Hesse C.N."/>
            <person name="Sharpton T.J."/>
            <person name="Martin F."/>
            <person name="Spatafora J.W."/>
        </authorList>
    </citation>
    <scope>NUCLEOTIDE SEQUENCE [LARGE SCALE GENOMIC DNA]</scope>
    <source>
        <strain evidence="2 3">OSC145934</strain>
    </source>
</reference>
<evidence type="ECO:0000313" key="2">
    <source>
        <dbReference type="EMBL" id="OXV09096.1"/>
    </source>
</evidence>
<dbReference type="AlphaFoldDB" id="A0A232LYD8"/>
<dbReference type="Proteomes" id="UP000243515">
    <property type="component" value="Unassembled WGS sequence"/>
</dbReference>
<keyword evidence="3" id="KW-1185">Reference proteome</keyword>
<dbReference type="EMBL" id="NPHW01003715">
    <property type="protein sequence ID" value="OXV09096.1"/>
    <property type="molecule type" value="Genomic_DNA"/>
</dbReference>
<sequence length="759" mass="87755">MATLDERICLDKATCYRGKAKISLQKLKFERILPGVRTIHDKHVDRLVNIFREEGCSRHIPWNYVPVLISDRTLNQSLQISGLEQGDLMEDGQTHFLELPQDISLEVLHGKHRLLAAEKFLWDKWWTVELYSDDLSEEIRSHIREEYSHSRQFCDGDIYRNLSYYQRNGNVDEENKWLQRLSNSKSKYLKQLRTKLWRLNKGFDQLLPFAGLWSRLTLGCLGRLLPLKCPEELLHYLQQIYRIWHDILAGVHFALLDHKTVTLLETLVPQHSTHDAACIHQLMEQRHLFPAVQSQEHRSLILNNILKIEGRILSFETFLQDTIYFGACSTVLRRLLPPKFPGSVREAFLHCYTGANQVQGQIRIQVKENSFHQRQDTQAMNRQLAYRQLFLAAMRDFPILSNLDPLWDSRKEKPTVEGSDKERWYSLATLAFELGFETDSIKNIKELGAVTPEEKMARDLLLQLRPPERYIIDEVQINTLARYIAEHIGDIAVPRQSSREPEFTTNLDMLSKDRRCNRPPNQSYKHDREFLFIDVMFIRNIIPRSHVTSLYIQRDIFLCFFGHYLAPQDGSVSGNSSPLAPSAHIRDELSSFDLSMEFSGRSRRQEASDSRSRGISSVGCQASTDQGHAYGDAGGSLTRPEDFAYTQPERADEGFSRPVPRAYGFENDDCREMNKFYPLNRSMLSAAQTFLSTGQDEGIFVILRKDTREYAKFYSAPEEKSVFETISRSLADEGHRFILTDASSALLSVIVEFAIFTKL</sequence>
<dbReference type="InterPro" id="IPR022198">
    <property type="entry name" value="DUF3723"/>
</dbReference>
<proteinExistence type="predicted"/>
<evidence type="ECO:0000313" key="3">
    <source>
        <dbReference type="Proteomes" id="UP000243515"/>
    </source>
</evidence>
<organism evidence="2 3">
    <name type="scientific">Elaphomyces granulatus</name>
    <dbReference type="NCBI Taxonomy" id="519963"/>
    <lineage>
        <taxon>Eukaryota</taxon>
        <taxon>Fungi</taxon>
        <taxon>Dikarya</taxon>
        <taxon>Ascomycota</taxon>
        <taxon>Pezizomycotina</taxon>
        <taxon>Eurotiomycetes</taxon>
        <taxon>Eurotiomycetidae</taxon>
        <taxon>Eurotiales</taxon>
        <taxon>Elaphomycetaceae</taxon>
        <taxon>Elaphomyces</taxon>
    </lineage>
</organism>
<comment type="caution">
    <text evidence="2">The sequence shown here is derived from an EMBL/GenBank/DDBJ whole genome shotgun (WGS) entry which is preliminary data.</text>
</comment>
<dbReference type="Pfam" id="PF12520">
    <property type="entry name" value="DUF3723"/>
    <property type="match status" value="1"/>
</dbReference>
<name>A0A232LYD8_9EURO</name>
<feature type="compositionally biased region" description="Polar residues" evidence="1">
    <location>
        <begin position="613"/>
        <end position="626"/>
    </location>
</feature>
<feature type="region of interest" description="Disordered" evidence="1">
    <location>
        <begin position="600"/>
        <end position="641"/>
    </location>
</feature>
<accession>A0A232LYD8</accession>